<evidence type="ECO:0000259" key="2">
    <source>
        <dbReference type="PROSITE" id="PS50975"/>
    </source>
</evidence>
<dbReference type="PROSITE" id="PS50975">
    <property type="entry name" value="ATP_GRASP"/>
    <property type="match status" value="1"/>
</dbReference>
<evidence type="ECO:0000313" key="4">
    <source>
        <dbReference type="Proteomes" id="UP000030428"/>
    </source>
</evidence>
<dbReference type="SUPFAM" id="SSF56059">
    <property type="entry name" value="Glutathione synthetase ATP-binding domain-like"/>
    <property type="match status" value="1"/>
</dbReference>
<comment type="caution">
    <text evidence="3">The sequence shown here is derived from an EMBL/GenBank/DDBJ whole genome shotgun (WGS) entry which is preliminary data.</text>
</comment>
<dbReference type="AlphaFoldDB" id="A0A4E0RSF3"/>
<feature type="domain" description="ATP-grasp" evidence="2">
    <location>
        <begin position="122"/>
        <end position="304"/>
    </location>
</feature>
<dbReference type="Gene3D" id="3.30.470.20">
    <property type="entry name" value="ATP-grasp fold, B domain"/>
    <property type="match status" value="1"/>
</dbReference>
<dbReference type="InterPro" id="IPR013815">
    <property type="entry name" value="ATP_grasp_subdomain_1"/>
</dbReference>
<dbReference type="Gene3D" id="3.40.50.20">
    <property type="match status" value="1"/>
</dbReference>
<protein>
    <recommendedName>
        <fullName evidence="2">ATP-grasp domain-containing protein</fullName>
    </recommendedName>
</protein>
<dbReference type="GO" id="GO:0003824">
    <property type="term" value="F:catalytic activity"/>
    <property type="evidence" value="ECO:0007669"/>
    <property type="project" value="UniProtKB-ARBA"/>
</dbReference>
<gene>
    <name evidence="3" type="ORF">PN36_14985</name>
</gene>
<keyword evidence="1" id="KW-0067">ATP-binding</keyword>
<keyword evidence="4" id="KW-1185">Reference proteome</keyword>
<reference evidence="3 4" key="1">
    <citation type="journal article" date="2016" name="Front. Microbiol.">
        <title>Single-Cell (Meta-)Genomics of a Dimorphic Candidatus Thiomargarita nelsonii Reveals Genomic Plasticity.</title>
        <authorList>
            <person name="Flood B.E."/>
            <person name="Fliss P."/>
            <person name="Jones D.S."/>
            <person name="Dick G.J."/>
            <person name="Jain S."/>
            <person name="Kaster A.K."/>
            <person name="Winkel M."/>
            <person name="Mussmann M."/>
            <person name="Bailey J."/>
        </authorList>
    </citation>
    <scope>NUCLEOTIDE SEQUENCE [LARGE SCALE GENOMIC DNA]</scope>
    <source>
        <strain evidence="3">Hydrate Ridge</strain>
    </source>
</reference>
<dbReference type="InterPro" id="IPR003806">
    <property type="entry name" value="ATP-grasp_PylC-type"/>
</dbReference>
<dbReference type="Pfam" id="PF02655">
    <property type="entry name" value="ATP-grasp_3"/>
    <property type="match status" value="1"/>
</dbReference>
<dbReference type="GO" id="GO:0005524">
    <property type="term" value="F:ATP binding"/>
    <property type="evidence" value="ECO:0007669"/>
    <property type="project" value="UniProtKB-UniRule"/>
</dbReference>
<dbReference type="Proteomes" id="UP000030428">
    <property type="component" value="Unassembled WGS sequence"/>
</dbReference>
<proteinExistence type="predicted"/>
<sequence>MKKVKVLISGSGAVLGYGATKLLNQYRGIEKLIVANTSKYFPARNYSSEYIITPDFYFEKSATEDEFIEFVLHFSIENGINLIIPCSIFELKAYARNLKRFNDSGILVFVESEDLISAFFDKYETANRLTPIGNCSPVTGLLTESKNDLDKIEVPCIIKPRYGYGSNGIKVIKTEDDFFDWLKEKKDKYSPYIWQEYLTDIREEYSCSVLYDEDGKVFNTCIVRRLAMKTVTTEAIYDEECRKIEPLIEEIATNIKGRYCLNFQFRMKGDKPYIFEINPRFGAAEAIRAEFGQDSYYMLMKKYFDVSKKQSTRYGRVIRSYKEEYLPL</sequence>
<evidence type="ECO:0000256" key="1">
    <source>
        <dbReference type="PROSITE-ProRule" id="PRU00409"/>
    </source>
</evidence>
<dbReference type="GO" id="GO:0046872">
    <property type="term" value="F:metal ion binding"/>
    <property type="evidence" value="ECO:0007669"/>
    <property type="project" value="InterPro"/>
</dbReference>
<dbReference type="EMBL" id="JSZA02000053">
    <property type="protein sequence ID" value="TGO02984.1"/>
    <property type="molecule type" value="Genomic_DNA"/>
</dbReference>
<keyword evidence="1" id="KW-0547">Nucleotide-binding</keyword>
<accession>A0A4E0RSF3</accession>
<name>A0A4E0RSF3_9GAMM</name>
<dbReference type="InterPro" id="IPR011761">
    <property type="entry name" value="ATP-grasp"/>
</dbReference>
<organism evidence="3 4">
    <name type="scientific">Candidatus Thiomargarita nelsonii</name>
    <dbReference type="NCBI Taxonomy" id="1003181"/>
    <lineage>
        <taxon>Bacteria</taxon>
        <taxon>Pseudomonadati</taxon>
        <taxon>Pseudomonadota</taxon>
        <taxon>Gammaproteobacteria</taxon>
        <taxon>Thiotrichales</taxon>
        <taxon>Thiotrichaceae</taxon>
        <taxon>Thiomargarita</taxon>
    </lineage>
</organism>
<evidence type="ECO:0000313" key="3">
    <source>
        <dbReference type="EMBL" id="TGO02984.1"/>
    </source>
</evidence>
<dbReference type="Gene3D" id="3.30.1490.20">
    <property type="entry name" value="ATP-grasp fold, A domain"/>
    <property type="match status" value="1"/>
</dbReference>